<evidence type="ECO:0000256" key="3">
    <source>
        <dbReference type="ARBA" id="ARBA00022448"/>
    </source>
</evidence>
<dbReference type="Proteomes" id="UP000294444">
    <property type="component" value="Chromosome"/>
</dbReference>
<protein>
    <submittedName>
        <fullName evidence="14">Cytochrome b</fullName>
    </submittedName>
</protein>
<evidence type="ECO:0000313" key="14">
    <source>
        <dbReference type="EMBL" id="QBQ63053.1"/>
    </source>
</evidence>
<evidence type="ECO:0000256" key="12">
    <source>
        <dbReference type="ARBA" id="ARBA00037975"/>
    </source>
</evidence>
<feature type="domain" description="Cytochrome b561 bacterial/Ni-hydrogenase" evidence="13">
    <location>
        <begin position="4"/>
        <end position="167"/>
    </location>
</feature>
<accession>A0A4P7CDV6</accession>
<evidence type="ECO:0000313" key="15">
    <source>
        <dbReference type="Proteomes" id="UP000294444"/>
    </source>
</evidence>
<dbReference type="GO" id="GO:0046872">
    <property type="term" value="F:metal ion binding"/>
    <property type="evidence" value="ECO:0007669"/>
    <property type="project" value="UniProtKB-KW"/>
</dbReference>
<evidence type="ECO:0000256" key="9">
    <source>
        <dbReference type="ARBA" id="ARBA00022989"/>
    </source>
</evidence>
<dbReference type="Pfam" id="PF01292">
    <property type="entry name" value="Ni_hydr_CYTB"/>
    <property type="match status" value="1"/>
</dbReference>
<comment type="cofactor">
    <cofactor evidence="1">
        <name>heme b</name>
        <dbReference type="ChEBI" id="CHEBI:60344"/>
    </cofactor>
</comment>
<comment type="subcellular location">
    <subcellularLocation>
        <location evidence="2">Cell membrane</location>
        <topology evidence="2">Multi-pass membrane protein</topology>
    </subcellularLocation>
</comment>
<dbReference type="RefSeq" id="WP_135673054.1">
    <property type="nucleotide sequence ID" value="NZ_CP038145.1"/>
</dbReference>
<evidence type="ECO:0000256" key="1">
    <source>
        <dbReference type="ARBA" id="ARBA00001970"/>
    </source>
</evidence>
<gene>
    <name evidence="14" type="ORF">EXH44_01815</name>
</gene>
<dbReference type="GO" id="GO:0009055">
    <property type="term" value="F:electron transfer activity"/>
    <property type="evidence" value="ECO:0007669"/>
    <property type="project" value="InterPro"/>
</dbReference>
<reference evidence="14 15" key="1">
    <citation type="submission" date="2019-03" db="EMBL/GenBank/DDBJ databases">
        <authorList>
            <person name="Che Y."/>
            <person name="Zhou L."/>
        </authorList>
    </citation>
    <scope>NUCLEOTIDE SEQUENCE [LARGE SCALE GENOMIC DNA]</scope>
    <source>
        <strain evidence="14 15">AIFJ1607</strain>
    </source>
</reference>
<dbReference type="GO" id="GO:0020037">
    <property type="term" value="F:heme binding"/>
    <property type="evidence" value="ECO:0007669"/>
    <property type="project" value="TreeGrafter"/>
</dbReference>
<comment type="similarity">
    <text evidence="12">Belongs to the cytochrome b561 family.</text>
</comment>
<dbReference type="InterPro" id="IPR016174">
    <property type="entry name" value="Di-haem_cyt_TM"/>
</dbReference>
<keyword evidence="8" id="KW-0249">Electron transport</keyword>
<evidence type="ECO:0000256" key="8">
    <source>
        <dbReference type="ARBA" id="ARBA00022982"/>
    </source>
</evidence>
<keyword evidence="11" id="KW-0472">Membrane</keyword>
<organism evidence="14 15">
    <name type="scientific">Actinobacillus indolicus</name>
    <dbReference type="NCBI Taxonomy" id="51049"/>
    <lineage>
        <taxon>Bacteria</taxon>
        <taxon>Pseudomonadati</taxon>
        <taxon>Pseudomonadota</taxon>
        <taxon>Gammaproteobacteria</taxon>
        <taxon>Pasteurellales</taxon>
        <taxon>Pasteurellaceae</taxon>
        <taxon>Actinobacillus</taxon>
    </lineage>
</organism>
<keyword evidence="9" id="KW-1133">Transmembrane helix</keyword>
<keyword evidence="6" id="KW-0812">Transmembrane</keyword>
<keyword evidence="10" id="KW-0408">Iron</keyword>
<keyword evidence="15" id="KW-1185">Reference proteome</keyword>
<name>A0A4P7CDV6_9PAST</name>
<dbReference type="PANTHER" id="PTHR30529">
    <property type="entry name" value="CYTOCHROME B561"/>
    <property type="match status" value="1"/>
</dbReference>
<dbReference type="InterPro" id="IPR011577">
    <property type="entry name" value="Cyt_b561_bac/Ni-Hgenase"/>
</dbReference>
<evidence type="ECO:0000256" key="11">
    <source>
        <dbReference type="ARBA" id="ARBA00023136"/>
    </source>
</evidence>
<dbReference type="Gene3D" id="1.20.950.20">
    <property type="entry name" value="Transmembrane di-heme cytochromes, Chain C"/>
    <property type="match status" value="1"/>
</dbReference>
<dbReference type="InterPro" id="IPR052168">
    <property type="entry name" value="Cytochrome_b561_oxidase"/>
</dbReference>
<dbReference type="SUPFAM" id="SSF81342">
    <property type="entry name" value="Transmembrane di-heme cytochromes"/>
    <property type="match status" value="1"/>
</dbReference>
<dbReference type="EMBL" id="CP038145">
    <property type="protein sequence ID" value="QBQ63053.1"/>
    <property type="molecule type" value="Genomic_DNA"/>
</dbReference>
<dbReference type="AlphaFoldDB" id="A0A4P7CDV6"/>
<evidence type="ECO:0000256" key="7">
    <source>
        <dbReference type="ARBA" id="ARBA00022723"/>
    </source>
</evidence>
<sequence>MQTRYPISIITLHWLMAVLVVIAYITGGNPVRNGFEGEIHAVSGLLIALLLLIRLPVRLFLKKKIPVHTLPQWQHLLAQLVQVALYLCMILIPLTGLLALSEKTDSYILFGMNLPLLDMSFLETSDIEIGDLHELFANAFIGLAGVHAVAALIHHFVFKDGVLKSMSPH</sequence>
<keyword evidence="4" id="KW-1003">Cell membrane</keyword>
<evidence type="ECO:0000256" key="5">
    <source>
        <dbReference type="ARBA" id="ARBA00022617"/>
    </source>
</evidence>
<dbReference type="GO" id="GO:0022904">
    <property type="term" value="P:respiratory electron transport chain"/>
    <property type="evidence" value="ECO:0007669"/>
    <property type="project" value="InterPro"/>
</dbReference>
<evidence type="ECO:0000256" key="6">
    <source>
        <dbReference type="ARBA" id="ARBA00022692"/>
    </source>
</evidence>
<dbReference type="KEGG" id="aio:EXH44_01815"/>
<keyword evidence="5" id="KW-0349">Heme</keyword>
<keyword evidence="7" id="KW-0479">Metal-binding</keyword>
<keyword evidence="3" id="KW-0813">Transport</keyword>
<evidence type="ECO:0000259" key="13">
    <source>
        <dbReference type="Pfam" id="PF01292"/>
    </source>
</evidence>
<evidence type="ECO:0000256" key="4">
    <source>
        <dbReference type="ARBA" id="ARBA00022475"/>
    </source>
</evidence>
<dbReference type="PANTHER" id="PTHR30529:SF1">
    <property type="entry name" value="CYTOCHROME B561 HOMOLOG 2"/>
    <property type="match status" value="1"/>
</dbReference>
<dbReference type="OrthoDB" id="9793784at2"/>
<dbReference type="GO" id="GO:0005886">
    <property type="term" value="C:plasma membrane"/>
    <property type="evidence" value="ECO:0007669"/>
    <property type="project" value="UniProtKB-SubCell"/>
</dbReference>
<evidence type="ECO:0000256" key="10">
    <source>
        <dbReference type="ARBA" id="ARBA00023004"/>
    </source>
</evidence>
<proteinExistence type="inferred from homology"/>
<evidence type="ECO:0000256" key="2">
    <source>
        <dbReference type="ARBA" id="ARBA00004651"/>
    </source>
</evidence>